<reference evidence="2" key="1">
    <citation type="submission" date="2023-03" db="EMBL/GenBank/DDBJ databases">
        <title>Andean soil-derived lignocellulolytic bacterial consortium as a source of novel taxa and putative plastic-active enzymes.</title>
        <authorList>
            <person name="Diaz-Garcia L."/>
            <person name="Chuvochina M."/>
            <person name="Feuerriegel G."/>
            <person name="Bunk B."/>
            <person name="Sproer C."/>
            <person name="Streit W.R."/>
            <person name="Rodriguez L.M."/>
            <person name="Overmann J."/>
            <person name="Jimenez D.J."/>
        </authorList>
    </citation>
    <scope>NUCLEOTIDE SEQUENCE</scope>
    <source>
        <strain evidence="2">MAG 4610</strain>
    </source>
</reference>
<dbReference type="Pfam" id="PF13560">
    <property type="entry name" value="HTH_31"/>
    <property type="match status" value="1"/>
</dbReference>
<gene>
    <name evidence="2" type="ORF">P0Y48_11795</name>
</gene>
<dbReference type="AlphaFoldDB" id="A0AAJ5VZA2"/>
<dbReference type="PANTHER" id="PTHR35010:SF2">
    <property type="entry name" value="BLL4672 PROTEIN"/>
    <property type="match status" value="1"/>
</dbReference>
<organism evidence="2 3">
    <name type="scientific">Candidatus Microbacterium phytovorans</name>
    <dbReference type="NCBI Taxonomy" id="3121374"/>
    <lineage>
        <taxon>Bacteria</taxon>
        <taxon>Bacillati</taxon>
        <taxon>Actinomycetota</taxon>
        <taxon>Actinomycetes</taxon>
        <taxon>Micrococcales</taxon>
        <taxon>Microbacteriaceae</taxon>
        <taxon>Microbacterium</taxon>
    </lineage>
</organism>
<dbReference type="Gene3D" id="3.30.450.180">
    <property type="match status" value="1"/>
</dbReference>
<dbReference type="EMBL" id="CP119321">
    <property type="protein sequence ID" value="WEK13136.1"/>
    <property type="molecule type" value="Genomic_DNA"/>
</dbReference>
<dbReference type="SUPFAM" id="SSF47413">
    <property type="entry name" value="lambda repressor-like DNA-binding domains"/>
    <property type="match status" value="1"/>
</dbReference>
<dbReference type="PROSITE" id="PS50943">
    <property type="entry name" value="HTH_CROC1"/>
    <property type="match status" value="1"/>
</dbReference>
<dbReference type="Proteomes" id="UP001213972">
    <property type="component" value="Chromosome"/>
</dbReference>
<feature type="domain" description="HTH cro/C1-type" evidence="1">
    <location>
        <begin position="33"/>
        <end position="81"/>
    </location>
</feature>
<dbReference type="InterPro" id="IPR010982">
    <property type="entry name" value="Lambda_DNA-bd_dom_sf"/>
</dbReference>
<evidence type="ECO:0000313" key="3">
    <source>
        <dbReference type="Proteomes" id="UP001213972"/>
    </source>
</evidence>
<protein>
    <submittedName>
        <fullName evidence="2">Helix-turn-helix transcriptional regulator</fullName>
    </submittedName>
</protein>
<evidence type="ECO:0000259" key="1">
    <source>
        <dbReference type="PROSITE" id="PS50943"/>
    </source>
</evidence>
<dbReference type="InterPro" id="IPR041413">
    <property type="entry name" value="MLTR_LBD"/>
</dbReference>
<dbReference type="GO" id="GO:0003677">
    <property type="term" value="F:DNA binding"/>
    <property type="evidence" value="ECO:0007669"/>
    <property type="project" value="InterPro"/>
</dbReference>
<name>A0AAJ5VZA2_9MICO</name>
<dbReference type="CDD" id="cd00093">
    <property type="entry name" value="HTH_XRE"/>
    <property type="match status" value="1"/>
</dbReference>
<dbReference type="SMART" id="SM00530">
    <property type="entry name" value="HTH_XRE"/>
    <property type="match status" value="1"/>
</dbReference>
<dbReference type="PANTHER" id="PTHR35010">
    <property type="entry name" value="BLL4672 PROTEIN-RELATED"/>
    <property type="match status" value="1"/>
</dbReference>
<accession>A0AAJ5VZA2</accession>
<dbReference type="Pfam" id="PF17765">
    <property type="entry name" value="MLTR_LBD"/>
    <property type="match status" value="1"/>
</dbReference>
<sequence>MDRPQLADFLRKRREALQPEDVGLTRGRRRRTAGLRREEVAALSDMSVDYYSRLEQQRGPQPSEQMLAALARGLRLTLAERDHLFRLAGHTAPERRGQSDHVSPGLMRVLDRLADTPAQIMSALGETLAQTPPARVLFGDETRFDGPWRSIGYRWFLHPPTRDVYPEADHPRHSRAFTADIRAVYAQHGATSRAGALVAELLARSPEFAELWEQHELRDHHTLDKRLQHPETGVIEAQCQVLVDPDTGQSLLVITAQPGTESYDRLKLLAVIGTQRMTADVE</sequence>
<dbReference type="InterPro" id="IPR001387">
    <property type="entry name" value="Cro/C1-type_HTH"/>
</dbReference>
<evidence type="ECO:0000313" key="2">
    <source>
        <dbReference type="EMBL" id="WEK13136.1"/>
    </source>
</evidence>
<dbReference type="Gene3D" id="1.10.260.40">
    <property type="entry name" value="lambda repressor-like DNA-binding domains"/>
    <property type="match status" value="1"/>
</dbReference>
<proteinExistence type="predicted"/>